<keyword evidence="3" id="KW-1185">Reference proteome</keyword>
<proteinExistence type="predicted"/>
<accession>A0AAU9JV04</accession>
<evidence type="ECO:0000313" key="3">
    <source>
        <dbReference type="Proteomes" id="UP001162131"/>
    </source>
</evidence>
<feature type="region of interest" description="Disordered" evidence="1">
    <location>
        <begin position="124"/>
        <end position="154"/>
    </location>
</feature>
<dbReference type="Proteomes" id="UP001162131">
    <property type="component" value="Unassembled WGS sequence"/>
</dbReference>
<dbReference type="InterPro" id="IPR010736">
    <property type="entry name" value="SHIPPO-rpt"/>
</dbReference>
<reference evidence="2" key="1">
    <citation type="submission" date="2021-09" db="EMBL/GenBank/DDBJ databases">
        <authorList>
            <consortium name="AG Swart"/>
            <person name="Singh M."/>
            <person name="Singh A."/>
            <person name="Seah K."/>
            <person name="Emmerich C."/>
        </authorList>
    </citation>
    <scope>NUCLEOTIDE SEQUENCE</scope>
    <source>
        <strain evidence="2">ATCC30299</strain>
    </source>
</reference>
<evidence type="ECO:0000313" key="2">
    <source>
        <dbReference type="EMBL" id="CAG9328944.1"/>
    </source>
</evidence>
<comment type="caution">
    <text evidence="2">The sequence shown here is derived from an EMBL/GenBank/DDBJ whole genome shotgun (WGS) entry which is preliminary data.</text>
</comment>
<evidence type="ECO:0000256" key="1">
    <source>
        <dbReference type="SAM" id="MobiDB-lite"/>
    </source>
</evidence>
<dbReference type="Pfam" id="PF07004">
    <property type="entry name" value="SHIPPO-rpt"/>
    <property type="match status" value="1"/>
</dbReference>
<protein>
    <submittedName>
        <fullName evidence="2">Uncharacterized protein</fullName>
    </submittedName>
</protein>
<dbReference type="EMBL" id="CAJZBQ010000047">
    <property type="protein sequence ID" value="CAG9328944.1"/>
    <property type="molecule type" value="Genomic_DNA"/>
</dbReference>
<feature type="region of interest" description="Disordered" evidence="1">
    <location>
        <begin position="68"/>
        <end position="101"/>
    </location>
</feature>
<name>A0AAU9JV04_9CILI</name>
<dbReference type="AlphaFoldDB" id="A0AAU9JV04"/>
<sequence length="200" mass="22809">MEDQKLKKTAGREQAIKHFQEEGYERELRKVMVAIYNREKDSEFSVKDGMKYCFEKIMNEIWKENEAWENSKNHHRVGTSESSDSSAKKIAKPKLVETSSTSTLKKSSGSLFLRSEQEIASFSEFSQTPKGSFGRAKRMNYEVKNPTPGPAAYRVDDSLLKSKSPKAVMPSGGKRFNFVINPDTPGPNQYYPSRRCVSKF</sequence>
<gene>
    <name evidence="2" type="ORF">BSTOLATCC_MIC47783</name>
</gene>
<organism evidence="2 3">
    <name type="scientific">Blepharisma stoltei</name>
    <dbReference type="NCBI Taxonomy" id="1481888"/>
    <lineage>
        <taxon>Eukaryota</taxon>
        <taxon>Sar</taxon>
        <taxon>Alveolata</taxon>
        <taxon>Ciliophora</taxon>
        <taxon>Postciliodesmatophora</taxon>
        <taxon>Heterotrichea</taxon>
        <taxon>Heterotrichida</taxon>
        <taxon>Blepharismidae</taxon>
        <taxon>Blepharisma</taxon>
    </lineage>
</organism>